<accession>A0A0D4C032</accession>
<dbReference type="InterPro" id="IPR001845">
    <property type="entry name" value="HTH_ArsR_DNA-bd_dom"/>
</dbReference>
<keyword evidence="2" id="KW-0238">DNA-binding</keyword>
<dbReference type="InterPro" id="IPR011991">
    <property type="entry name" value="ArsR-like_HTH"/>
</dbReference>
<dbReference type="PRINTS" id="PR00778">
    <property type="entry name" value="HTHARSR"/>
</dbReference>
<organism evidence="6 7">
    <name type="scientific">Psychromicrobium lacuslunae</name>
    <dbReference type="NCBI Taxonomy" id="1618207"/>
    <lineage>
        <taxon>Bacteria</taxon>
        <taxon>Bacillati</taxon>
        <taxon>Actinomycetota</taxon>
        <taxon>Actinomycetes</taxon>
        <taxon>Micrococcales</taxon>
        <taxon>Micrococcaceae</taxon>
        <taxon>Psychromicrobium</taxon>
    </lineage>
</organism>
<dbReference type="Proteomes" id="UP000061839">
    <property type="component" value="Chromosome"/>
</dbReference>
<dbReference type="InterPro" id="IPR051081">
    <property type="entry name" value="HTH_MetalResp_TranReg"/>
</dbReference>
<dbReference type="PATRIC" id="fig|1618207.4.peg.2262"/>
<feature type="region of interest" description="Disordered" evidence="4">
    <location>
        <begin position="89"/>
        <end position="122"/>
    </location>
</feature>
<dbReference type="InterPro" id="IPR036390">
    <property type="entry name" value="WH_DNA-bd_sf"/>
</dbReference>
<dbReference type="SMART" id="SM00418">
    <property type="entry name" value="HTH_ARSR"/>
    <property type="match status" value="1"/>
</dbReference>
<proteinExistence type="predicted"/>
<dbReference type="EMBL" id="CP011005">
    <property type="protein sequence ID" value="AJT41934.1"/>
    <property type="molecule type" value="Genomic_DNA"/>
</dbReference>
<name>A0A0D4C032_9MICC</name>
<evidence type="ECO:0000313" key="6">
    <source>
        <dbReference type="EMBL" id="AJT41934.1"/>
    </source>
</evidence>
<keyword evidence="7" id="KW-1185">Reference proteome</keyword>
<dbReference type="OrthoDB" id="3628603at2"/>
<dbReference type="Gene3D" id="1.10.10.10">
    <property type="entry name" value="Winged helix-like DNA-binding domain superfamily/Winged helix DNA-binding domain"/>
    <property type="match status" value="1"/>
</dbReference>
<dbReference type="RefSeq" id="WP_045075611.1">
    <property type="nucleotide sequence ID" value="NZ_CP011005.1"/>
</dbReference>
<gene>
    <name evidence="6" type="ORF">UM93_11165</name>
</gene>
<keyword evidence="3" id="KW-0804">Transcription</keyword>
<evidence type="ECO:0000256" key="2">
    <source>
        <dbReference type="ARBA" id="ARBA00023125"/>
    </source>
</evidence>
<reference evidence="6 7" key="1">
    <citation type="journal article" date="2015" name="Genome Announc.">
        <title>Complete Genome Sequencing of Protease-Producing Novel Arthrobacter sp. Strain IHBB 11108 Using PacBio Single-Molecule Real-Time Sequencing Technology.</title>
        <authorList>
            <person name="Kiran S."/>
            <person name="Swarnkar M.K."/>
            <person name="Pal M."/>
            <person name="Thakur R."/>
            <person name="Tewari R."/>
            <person name="Singh A.K."/>
            <person name="Gulati A."/>
        </authorList>
    </citation>
    <scope>NUCLEOTIDE SEQUENCE [LARGE SCALE GENOMIC DNA]</scope>
    <source>
        <strain evidence="6 7">IHBB 11108</strain>
    </source>
</reference>
<dbReference type="GO" id="GO:0003700">
    <property type="term" value="F:DNA-binding transcription factor activity"/>
    <property type="evidence" value="ECO:0007669"/>
    <property type="project" value="InterPro"/>
</dbReference>
<feature type="domain" description="HTH arsR-type" evidence="5">
    <location>
        <begin position="1"/>
        <end position="91"/>
    </location>
</feature>
<dbReference type="PANTHER" id="PTHR33154">
    <property type="entry name" value="TRANSCRIPTIONAL REGULATOR, ARSR FAMILY"/>
    <property type="match status" value="1"/>
</dbReference>
<keyword evidence="1" id="KW-0805">Transcription regulation</keyword>
<evidence type="ECO:0000256" key="4">
    <source>
        <dbReference type="SAM" id="MobiDB-lite"/>
    </source>
</evidence>
<dbReference type="STRING" id="1618207.UM93_11165"/>
<dbReference type="AlphaFoldDB" id="A0A0D4C032"/>
<dbReference type="Pfam" id="PF01022">
    <property type="entry name" value="HTH_5"/>
    <property type="match status" value="1"/>
</dbReference>
<dbReference type="KEGG" id="ari:UM93_11165"/>
<dbReference type="HOGENOM" id="CLU_097806_0_1_11"/>
<dbReference type="CDD" id="cd00090">
    <property type="entry name" value="HTH_ARSR"/>
    <property type="match status" value="1"/>
</dbReference>
<protein>
    <submittedName>
        <fullName evidence="6">ArsR family transcriptional regulator</fullName>
    </submittedName>
</protein>
<evidence type="ECO:0000259" key="5">
    <source>
        <dbReference type="PROSITE" id="PS50987"/>
    </source>
</evidence>
<evidence type="ECO:0000256" key="3">
    <source>
        <dbReference type="ARBA" id="ARBA00023163"/>
    </source>
</evidence>
<dbReference type="SUPFAM" id="SSF46785">
    <property type="entry name" value="Winged helix' DNA-binding domain"/>
    <property type="match status" value="1"/>
</dbReference>
<evidence type="ECO:0000313" key="7">
    <source>
        <dbReference type="Proteomes" id="UP000061839"/>
    </source>
</evidence>
<sequence>MVNEDVFAVLAEQTRRDILLALRSGQKAVGELVEQLGASQPTVSKHLRVLREAGLVSMRAEGQRRYYQLETAPLHLVVNWLDAFGLGSSGSADEATASSDPVAATEIDADADSMPQQIGRSVGRAATKAADLLANLPKFGRRKD</sequence>
<dbReference type="PROSITE" id="PS50987">
    <property type="entry name" value="HTH_ARSR_2"/>
    <property type="match status" value="1"/>
</dbReference>
<dbReference type="InterPro" id="IPR036388">
    <property type="entry name" value="WH-like_DNA-bd_sf"/>
</dbReference>
<dbReference type="NCBIfam" id="NF033788">
    <property type="entry name" value="HTH_metalloreg"/>
    <property type="match status" value="1"/>
</dbReference>
<dbReference type="GO" id="GO:0003677">
    <property type="term" value="F:DNA binding"/>
    <property type="evidence" value="ECO:0007669"/>
    <property type="project" value="UniProtKB-KW"/>
</dbReference>
<evidence type="ECO:0000256" key="1">
    <source>
        <dbReference type="ARBA" id="ARBA00023015"/>
    </source>
</evidence>
<dbReference type="PANTHER" id="PTHR33154:SF33">
    <property type="entry name" value="TRANSCRIPTIONAL REPRESSOR SDPR"/>
    <property type="match status" value="1"/>
</dbReference>